<dbReference type="EMBL" id="LAZR01001807">
    <property type="protein sequence ID" value="KKN38725.1"/>
    <property type="molecule type" value="Genomic_DNA"/>
</dbReference>
<sequence length="110" mass="12003">MRTISLIFLCITVAFANVSYAHAYNPPCPMKQSAYMNGMDDCCNDAETAKTTGNPCKTNQNCSAYSPVVVVFFSSSSLRHIPTDESASLRSFFPLPSSIPVSVWRPPTIS</sequence>
<reference evidence="1" key="1">
    <citation type="journal article" date="2015" name="Nature">
        <title>Complex archaea that bridge the gap between prokaryotes and eukaryotes.</title>
        <authorList>
            <person name="Spang A."/>
            <person name="Saw J.H."/>
            <person name="Jorgensen S.L."/>
            <person name="Zaremba-Niedzwiedzka K."/>
            <person name="Martijn J."/>
            <person name="Lind A.E."/>
            <person name="van Eijk R."/>
            <person name="Schleper C."/>
            <person name="Guy L."/>
            <person name="Ettema T.J."/>
        </authorList>
    </citation>
    <scope>NUCLEOTIDE SEQUENCE</scope>
</reference>
<protein>
    <submittedName>
        <fullName evidence="1">Uncharacterized protein</fullName>
    </submittedName>
</protein>
<proteinExistence type="predicted"/>
<name>A0A0F9Q442_9ZZZZ</name>
<accession>A0A0F9Q442</accession>
<comment type="caution">
    <text evidence="1">The sequence shown here is derived from an EMBL/GenBank/DDBJ whole genome shotgun (WGS) entry which is preliminary data.</text>
</comment>
<gene>
    <name evidence="1" type="ORF">LCGC14_0750560</name>
</gene>
<dbReference type="AlphaFoldDB" id="A0A0F9Q442"/>
<evidence type="ECO:0000313" key="1">
    <source>
        <dbReference type="EMBL" id="KKN38725.1"/>
    </source>
</evidence>
<organism evidence="1">
    <name type="scientific">marine sediment metagenome</name>
    <dbReference type="NCBI Taxonomy" id="412755"/>
    <lineage>
        <taxon>unclassified sequences</taxon>
        <taxon>metagenomes</taxon>
        <taxon>ecological metagenomes</taxon>
    </lineage>
</organism>